<name>H2C8R2_9CREN</name>
<evidence type="ECO:0000313" key="2">
    <source>
        <dbReference type="Proteomes" id="UP000003980"/>
    </source>
</evidence>
<dbReference type="AlphaFoldDB" id="H2C8R2"/>
<protein>
    <recommendedName>
        <fullName evidence="3">DUF1122 domain-containing protein</fullName>
    </recommendedName>
</protein>
<sequence>MAIEAEIDGMRLISTNVRRTHITELLVLDLLLGNKLVGKCHYFQGRGYYPPWIELDYDPWPRGLGLEVKLFRVFYDILPDQGRFFISYVRDRDTLNMLQSGFSPVDTPLGLSLLRAGFTWFKNWYFPEGGNEGGLKLQANKVLREEDRRRELEELSAEVKTPEARQVIAEMLAKGKP</sequence>
<accession>H2C8R2</accession>
<dbReference type="eggNOG" id="arCOG01699">
    <property type="taxonomic scope" value="Archaea"/>
</dbReference>
<dbReference type="InterPro" id="IPR016181">
    <property type="entry name" value="Acyl_CoA_acyltransferase"/>
</dbReference>
<dbReference type="EMBL" id="JH597770">
    <property type="protein sequence ID" value="EHP68538.1"/>
    <property type="molecule type" value="Genomic_DNA"/>
</dbReference>
<reference evidence="1 2" key="1">
    <citation type="submission" date="2012-01" db="EMBL/GenBank/DDBJ databases">
        <title>Improved High-Quality Draft sequence of Metallosphaera yellowstonensis MK1.</title>
        <authorList>
            <consortium name="US DOE Joint Genome Institute"/>
            <person name="Lucas S."/>
            <person name="Han J."/>
            <person name="Cheng J.-F."/>
            <person name="Goodwin L."/>
            <person name="Pitluck S."/>
            <person name="Peters L."/>
            <person name="Teshima H."/>
            <person name="Detter J.C."/>
            <person name="Han C."/>
            <person name="Tapia R."/>
            <person name="Land M."/>
            <person name="Hauser L."/>
            <person name="Kyrpides N."/>
            <person name="Kozubal M."/>
            <person name="Macur R.E."/>
            <person name="Jay Z."/>
            <person name="Inskeep W."/>
            <person name="Woyke T."/>
        </authorList>
    </citation>
    <scope>NUCLEOTIDE SEQUENCE [LARGE SCALE GENOMIC DNA]</scope>
    <source>
        <strain evidence="1 2">MK1</strain>
    </source>
</reference>
<keyword evidence="2" id="KW-1185">Reference proteome</keyword>
<dbReference type="Gene3D" id="3.40.630.30">
    <property type="match status" value="1"/>
</dbReference>
<dbReference type="STRING" id="671065.MetMK1DRAFT_00029790"/>
<proteinExistence type="predicted"/>
<evidence type="ECO:0008006" key="3">
    <source>
        <dbReference type="Google" id="ProtNLM"/>
    </source>
</evidence>
<dbReference type="HOGENOM" id="CLU_121769_0_0_2"/>
<gene>
    <name evidence="1" type="ORF">MetMK1DRAFT_00029790</name>
</gene>
<organism evidence="1 2">
    <name type="scientific">Metallosphaera yellowstonensis MK1</name>
    <dbReference type="NCBI Taxonomy" id="671065"/>
    <lineage>
        <taxon>Archaea</taxon>
        <taxon>Thermoproteota</taxon>
        <taxon>Thermoprotei</taxon>
        <taxon>Sulfolobales</taxon>
        <taxon>Sulfolobaceae</taxon>
        <taxon>Metallosphaera</taxon>
    </lineage>
</organism>
<dbReference type="InterPro" id="IPR008304">
    <property type="entry name" value="UCP017998"/>
</dbReference>
<evidence type="ECO:0000313" key="1">
    <source>
        <dbReference type="EMBL" id="EHP68538.1"/>
    </source>
</evidence>
<dbReference type="Proteomes" id="UP000003980">
    <property type="component" value="Unassembled WGS sequence"/>
</dbReference>
<dbReference type="Pfam" id="PF06557">
    <property type="entry name" value="DUF1122"/>
    <property type="match status" value="1"/>
</dbReference>
<dbReference type="SUPFAM" id="SSF55729">
    <property type="entry name" value="Acyl-CoA N-acyltransferases (Nat)"/>
    <property type="match status" value="1"/>
</dbReference>